<reference evidence="2 3" key="1">
    <citation type="submission" date="2016-09" db="EMBL/GenBank/DDBJ databases">
        <title>Genomic analysis reveals versatility of anaerobic energy metabolism of Geosporobacter ferrireducens IRF9 of phylum Firmicutes.</title>
        <authorList>
            <person name="Kim S.-J."/>
        </authorList>
    </citation>
    <scope>NUCLEOTIDE SEQUENCE [LARGE SCALE GENOMIC DNA]</scope>
    <source>
        <strain evidence="2 3">IRF9</strain>
    </source>
</reference>
<dbReference type="STRING" id="1424294.Gferi_02495"/>
<evidence type="ECO:0000256" key="1">
    <source>
        <dbReference type="SAM" id="SignalP"/>
    </source>
</evidence>
<dbReference type="KEGG" id="gfe:Gferi_02495"/>
<dbReference type="Proteomes" id="UP000095743">
    <property type="component" value="Chromosome"/>
</dbReference>
<dbReference type="RefSeq" id="WP_069974138.1">
    <property type="nucleotide sequence ID" value="NZ_CP017269.1"/>
</dbReference>
<protein>
    <recommendedName>
        <fullName evidence="4">CAP-associated domain-containing protein</fullName>
    </recommendedName>
</protein>
<keyword evidence="3" id="KW-1185">Reference proteome</keyword>
<dbReference type="EMBL" id="CP017269">
    <property type="protein sequence ID" value="AOT68562.1"/>
    <property type="molecule type" value="Genomic_DNA"/>
</dbReference>
<feature type="chain" id="PRO_5009107313" description="CAP-associated domain-containing protein" evidence="1">
    <location>
        <begin position="26"/>
        <end position="329"/>
    </location>
</feature>
<keyword evidence="1" id="KW-0732">Signal</keyword>
<dbReference type="AlphaFoldDB" id="A0A1D8GCE5"/>
<dbReference type="OrthoDB" id="1950369at2"/>
<evidence type="ECO:0000313" key="2">
    <source>
        <dbReference type="EMBL" id="AOT68562.1"/>
    </source>
</evidence>
<proteinExistence type="predicted"/>
<organism evidence="2 3">
    <name type="scientific">Geosporobacter ferrireducens</name>
    <dbReference type="NCBI Taxonomy" id="1424294"/>
    <lineage>
        <taxon>Bacteria</taxon>
        <taxon>Bacillati</taxon>
        <taxon>Bacillota</taxon>
        <taxon>Clostridia</taxon>
        <taxon>Peptostreptococcales</taxon>
        <taxon>Thermotaleaceae</taxon>
        <taxon>Geosporobacter</taxon>
    </lineage>
</organism>
<evidence type="ECO:0008006" key="4">
    <source>
        <dbReference type="Google" id="ProtNLM"/>
    </source>
</evidence>
<accession>A0A1D8GCE5</accession>
<evidence type="ECO:0000313" key="3">
    <source>
        <dbReference type="Proteomes" id="UP000095743"/>
    </source>
</evidence>
<sequence>MLKKLSLIFCTFLLLLVTFSLNAFYQNYTAITTFKNHVIRERKLTTEVVHHYLHGSPNQKENARNLIITTSLKNLNYEKWIDYREYIDLQIYIGDVMPNNGEELIVVLNLSKDLAAITIYSPVNQEFVFVHSLENLLPVEKIELFEIPALGYYTLNVFQILDERLGAYILERFVESYTFMNEKWHSIWKKTIYMEEIYNQQWINPQANANQWIKIIENNDIRFLPKPIPEIHVTVNRSKLTALKNQFPLPEDFHLEESTKTHETYYWSSKYHRYIQKEGILKECATPIAIIEDLEAGLEAYLGFAAKHYKITYLDGRIDFIKKESLLSE</sequence>
<name>A0A1D8GCE5_9FIRM</name>
<gene>
    <name evidence="2" type="ORF">Gferi_02495</name>
</gene>
<feature type="signal peptide" evidence="1">
    <location>
        <begin position="1"/>
        <end position="25"/>
    </location>
</feature>